<organism evidence="1 2">
    <name type="scientific">Henosepilachna vigintioctopunctata</name>
    <dbReference type="NCBI Taxonomy" id="420089"/>
    <lineage>
        <taxon>Eukaryota</taxon>
        <taxon>Metazoa</taxon>
        <taxon>Ecdysozoa</taxon>
        <taxon>Arthropoda</taxon>
        <taxon>Hexapoda</taxon>
        <taxon>Insecta</taxon>
        <taxon>Pterygota</taxon>
        <taxon>Neoptera</taxon>
        <taxon>Endopterygota</taxon>
        <taxon>Coleoptera</taxon>
        <taxon>Polyphaga</taxon>
        <taxon>Cucujiformia</taxon>
        <taxon>Coccinelloidea</taxon>
        <taxon>Coccinellidae</taxon>
        <taxon>Epilachninae</taxon>
        <taxon>Epilachnini</taxon>
        <taxon>Henosepilachna</taxon>
    </lineage>
</organism>
<keyword evidence="2" id="KW-1185">Reference proteome</keyword>
<evidence type="ECO:0000313" key="2">
    <source>
        <dbReference type="Proteomes" id="UP001431783"/>
    </source>
</evidence>
<dbReference type="EMBL" id="JARQZJ010000032">
    <property type="protein sequence ID" value="KAK9874834.1"/>
    <property type="molecule type" value="Genomic_DNA"/>
</dbReference>
<sequence>MVFVRGERPRSPLSGYLTSRLWYEEAPTADTLSELLSNFPGPNYPSRFLASARILM</sequence>
<protein>
    <submittedName>
        <fullName evidence="1">Uncharacterized protein</fullName>
    </submittedName>
</protein>
<dbReference type="AlphaFoldDB" id="A0AAW1TVN0"/>
<dbReference type="Proteomes" id="UP001431783">
    <property type="component" value="Unassembled WGS sequence"/>
</dbReference>
<evidence type="ECO:0000313" key="1">
    <source>
        <dbReference type="EMBL" id="KAK9874834.1"/>
    </source>
</evidence>
<name>A0AAW1TVN0_9CUCU</name>
<reference evidence="1 2" key="1">
    <citation type="submission" date="2023-03" db="EMBL/GenBank/DDBJ databases">
        <title>Genome insight into feeding habits of ladybird beetles.</title>
        <authorList>
            <person name="Li H.-S."/>
            <person name="Huang Y.-H."/>
            <person name="Pang H."/>
        </authorList>
    </citation>
    <scope>NUCLEOTIDE SEQUENCE [LARGE SCALE GENOMIC DNA]</scope>
    <source>
        <strain evidence="1">SYSU_2023b</strain>
        <tissue evidence="1">Whole body</tissue>
    </source>
</reference>
<comment type="caution">
    <text evidence="1">The sequence shown here is derived from an EMBL/GenBank/DDBJ whole genome shotgun (WGS) entry which is preliminary data.</text>
</comment>
<gene>
    <name evidence="1" type="ORF">WA026_005648</name>
</gene>
<accession>A0AAW1TVN0</accession>
<proteinExistence type="predicted"/>
<feature type="non-terminal residue" evidence="1">
    <location>
        <position position="56"/>
    </location>
</feature>